<gene>
    <name evidence="12" type="ORF">QR46_0277</name>
</gene>
<comment type="caution">
    <text evidence="12">The sequence shown here is derived from an EMBL/GenBank/DDBJ whole genome shotgun (WGS) entry which is preliminary data.</text>
</comment>
<dbReference type="Pfam" id="PF00113">
    <property type="entry name" value="Enolase_C"/>
    <property type="match status" value="1"/>
</dbReference>
<feature type="binding site" evidence="8">
    <location>
        <position position="412"/>
    </location>
    <ligand>
        <name>substrate</name>
    </ligand>
</feature>
<feature type="domain" description="Enolase C-terminal TIM barrel" evidence="10">
    <location>
        <begin position="154"/>
        <end position="443"/>
    </location>
</feature>
<comment type="cofactor">
    <cofactor evidence="9">
        <name>Mg(2+)</name>
        <dbReference type="ChEBI" id="CHEBI:18420"/>
    </cofactor>
    <text evidence="9">Mg(2+) is required for catalysis and for stabilizing the dimer.</text>
</comment>
<dbReference type="HAMAP" id="MF_00318">
    <property type="entry name" value="Enolase"/>
    <property type="match status" value="1"/>
</dbReference>
<proteinExistence type="inferred from homology"/>
<name>A0A132P053_GIAIN</name>
<dbReference type="EMBL" id="JXTI01000004">
    <property type="protein sequence ID" value="KWX15695.1"/>
    <property type="molecule type" value="Genomic_DNA"/>
</dbReference>
<comment type="similarity">
    <text evidence="2">Belongs to the enolase family.</text>
</comment>
<evidence type="ECO:0000256" key="6">
    <source>
        <dbReference type="ARBA" id="ARBA00023239"/>
    </source>
</evidence>
<dbReference type="AlphaFoldDB" id="A0A132P053"/>
<dbReference type="SFLD" id="SFLDS00001">
    <property type="entry name" value="Enolase"/>
    <property type="match status" value="1"/>
</dbReference>
<evidence type="ECO:0000259" key="10">
    <source>
        <dbReference type="SMART" id="SM01192"/>
    </source>
</evidence>
<dbReference type="InterPro" id="IPR020811">
    <property type="entry name" value="Enolase_N"/>
</dbReference>
<dbReference type="GO" id="GO:0006096">
    <property type="term" value="P:glycolytic process"/>
    <property type="evidence" value="ECO:0007669"/>
    <property type="project" value="UniProtKB-UniPathway"/>
</dbReference>
<evidence type="ECO:0000259" key="11">
    <source>
        <dbReference type="SMART" id="SM01193"/>
    </source>
</evidence>
<evidence type="ECO:0000256" key="4">
    <source>
        <dbReference type="ARBA" id="ARBA00022842"/>
    </source>
</evidence>
<dbReference type="SMR" id="A0A132P053"/>
<keyword evidence="5" id="KW-0324">Glycolysis</keyword>
<dbReference type="PRINTS" id="PR00148">
    <property type="entry name" value="ENOLASE"/>
</dbReference>
<feature type="active site" description="Proton donor" evidence="7">
    <location>
        <position position="222"/>
    </location>
</feature>
<accession>A0A132P053</accession>
<feature type="binding site" evidence="9">
    <location>
        <position position="306"/>
    </location>
    <ligand>
        <name>Mg(2+)</name>
        <dbReference type="ChEBI" id="CHEBI:18420"/>
    </ligand>
</feature>
<feature type="binding site" evidence="8">
    <location>
        <position position="306"/>
    </location>
    <ligand>
        <name>substrate</name>
    </ligand>
</feature>
<evidence type="ECO:0000256" key="3">
    <source>
        <dbReference type="ARBA" id="ARBA00012058"/>
    </source>
</evidence>
<feature type="binding site" evidence="9">
    <location>
        <position position="257"/>
    </location>
    <ligand>
        <name>Mg(2+)</name>
        <dbReference type="ChEBI" id="CHEBI:18420"/>
    </ligand>
</feature>
<dbReference type="Pfam" id="PF03952">
    <property type="entry name" value="Enolase_N"/>
    <property type="match status" value="1"/>
</dbReference>
<dbReference type="InterPro" id="IPR020810">
    <property type="entry name" value="Enolase_C"/>
</dbReference>
<evidence type="ECO:0000313" key="13">
    <source>
        <dbReference type="Proteomes" id="UP000070089"/>
    </source>
</evidence>
<dbReference type="SUPFAM" id="SSF54826">
    <property type="entry name" value="Enolase N-terminal domain-like"/>
    <property type="match status" value="1"/>
</dbReference>
<dbReference type="PROSITE" id="PS00164">
    <property type="entry name" value="ENOLASE"/>
    <property type="match status" value="1"/>
</dbReference>
<evidence type="ECO:0000256" key="8">
    <source>
        <dbReference type="PIRSR" id="PIRSR001400-2"/>
    </source>
</evidence>
<feature type="domain" description="Enolase N-terminal" evidence="11">
    <location>
        <begin position="7"/>
        <end position="138"/>
    </location>
</feature>
<dbReference type="InterPro" id="IPR029017">
    <property type="entry name" value="Enolase-like_N"/>
</dbReference>
<evidence type="ECO:0000256" key="9">
    <source>
        <dbReference type="PIRSR" id="PIRSR001400-3"/>
    </source>
</evidence>
<keyword evidence="9" id="KW-0479">Metal-binding</keyword>
<sequence>MEAPSTIKAIKARMIIDSRGTPTTEVELTTQLGVFRAACPSGASTGMHEALELRDKDPGAFRGKGVEQALENIRKIITPALIGMPVRDQRAIDEKLQELDGTAGKTFSILGANAVLPVSMACCLAAAREEHISLYQYLNRLANNSSSNTTGARDVRLPVPCMNIINGGKHAGNKLGPQEYMIAPTKAKNFMQAMQMGCEVYSKLKDILKEEFGLAATAVGDEGGFAPNVADPEVPLKYITKAIDACGYSGRMGICIDAAASEFYFKDENVYNLNFKDPENPNKVSGAELANIYLGWCKRYPIVSFEDPFDEEDHATFASFLAALKQEGLPTQVVGDDLTVSQVSHIQKAETYKSCNALLLKINQVGTITGAIDAANLAMSYGWSVMVSHRSGETEDVFIAHLAAALGCGQIKSGAPSRSERCAKYNELLRIEDSIKVPYGFDAWK</sequence>
<evidence type="ECO:0000256" key="5">
    <source>
        <dbReference type="ARBA" id="ARBA00023152"/>
    </source>
</evidence>
<reference evidence="12 13" key="1">
    <citation type="journal article" date="2015" name="Mol. Biochem. Parasitol.">
        <title>Identification of polymorphic genes for use in assemblage B genotyping assays through comparative genomics of multiple assemblage B Giardia duodenalis isolates.</title>
        <authorList>
            <person name="Wielinga C."/>
            <person name="Thompson R.C."/>
            <person name="Monis P."/>
            <person name="Ryan U."/>
        </authorList>
    </citation>
    <scope>NUCLEOTIDE SEQUENCE [LARGE SCALE GENOMIC DNA]</scope>
    <source>
        <strain evidence="12 13">BAH15c1</strain>
    </source>
</reference>
<dbReference type="GO" id="GO:0000287">
    <property type="term" value="F:magnesium ion binding"/>
    <property type="evidence" value="ECO:0007669"/>
    <property type="project" value="InterPro"/>
</dbReference>
<dbReference type="NCBIfam" id="TIGR01060">
    <property type="entry name" value="eno"/>
    <property type="match status" value="1"/>
</dbReference>
<feature type="binding site" evidence="8">
    <location>
        <position position="170"/>
    </location>
    <ligand>
        <name>substrate</name>
    </ligand>
</feature>
<feature type="active site" description="Proton acceptor" evidence="7">
    <location>
        <position position="361"/>
    </location>
</feature>
<dbReference type="UniPathway" id="UPA00109">
    <property type="reaction ID" value="UER00187"/>
</dbReference>
<keyword evidence="4 9" id="KW-0460">Magnesium</keyword>
<evidence type="ECO:0000256" key="7">
    <source>
        <dbReference type="PIRSR" id="PIRSR001400-1"/>
    </source>
</evidence>
<dbReference type="PIRSF" id="PIRSF001400">
    <property type="entry name" value="Enolase"/>
    <property type="match status" value="1"/>
</dbReference>
<dbReference type="SUPFAM" id="SSF51604">
    <property type="entry name" value="Enolase C-terminal domain-like"/>
    <property type="match status" value="1"/>
</dbReference>
<dbReference type="Gene3D" id="3.20.20.120">
    <property type="entry name" value="Enolase-like C-terminal domain"/>
    <property type="match status" value="1"/>
</dbReference>
<feature type="binding site" evidence="9">
    <location>
        <position position="336"/>
    </location>
    <ligand>
        <name>Mg(2+)</name>
        <dbReference type="ChEBI" id="CHEBI:18420"/>
    </ligand>
</feature>
<dbReference type="SFLD" id="SFLDG00178">
    <property type="entry name" value="enolase"/>
    <property type="match status" value="1"/>
</dbReference>
<dbReference type="SMART" id="SM01192">
    <property type="entry name" value="Enolase_C"/>
    <property type="match status" value="1"/>
</dbReference>
<dbReference type="InterPro" id="IPR036849">
    <property type="entry name" value="Enolase-like_C_sf"/>
</dbReference>
<dbReference type="Gene3D" id="3.30.390.10">
    <property type="entry name" value="Enolase-like, N-terminal domain"/>
    <property type="match status" value="1"/>
</dbReference>
<dbReference type="PANTHER" id="PTHR11902">
    <property type="entry name" value="ENOLASE"/>
    <property type="match status" value="1"/>
</dbReference>
<keyword evidence="6" id="KW-0456">Lyase</keyword>
<dbReference type="GO" id="GO:0004634">
    <property type="term" value="F:phosphopyruvate hydratase activity"/>
    <property type="evidence" value="ECO:0007669"/>
    <property type="project" value="UniProtKB-EC"/>
</dbReference>
<feature type="binding site" evidence="8">
    <location>
        <position position="179"/>
    </location>
    <ligand>
        <name>substrate</name>
    </ligand>
</feature>
<evidence type="ECO:0000256" key="2">
    <source>
        <dbReference type="ARBA" id="ARBA00009604"/>
    </source>
</evidence>
<comment type="pathway">
    <text evidence="1">Carbohydrate degradation; glycolysis; pyruvate from D-glyceraldehyde 3-phosphate: step 4/5.</text>
</comment>
<dbReference type="GO" id="GO:0000015">
    <property type="term" value="C:phosphopyruvate hydratase complex"/>
    <property type="evidence" value="ECO:0007669"/>
    <property type="project" value="InterPro"/>
</dbReference>
<dbReference type="OrthoDB" id="1739814at2759"/>
<dbReference type="InterPro" id="IPR000941">
    <property type="entry name" value="Enolase"/>
</dbReference>
<dbReference type="EC" id="4.2.1.11" evidence="3"/>
<evidence type="ECO:0000256" key="1">
    <source>
        <dbReference type="ARBA" id="ARBA00005031"/>
    </source>
</evidence>
<feature type="binding site" evidence="8">
    <location>
        <position position="336"/>
    </location>
    <ligand>
        <name>substrate</name>
    </ligand>
</feature>
<organism evidence="12 13">
    <name type="scientific">Giardia duodenalis assemblage B</name>
    <dbReference type="NCBI Taxonomy" id="1394984"/>
    <lineage>
        <taxon>Eukaryota</taxon>
        <taxon>Metamonada</taxon>
        <taxon>Diplomonadida</taxon>
        <taxon>Hexamitidae</taxon>
        <taxon>Giardiinae</taxon>
        <taxon>Giardia</taxon>
    </lineage>
</organism>
<evidence type="ECO:0000313" key="12">
    <source>
        <dbReference type="EMBL" id="KWX15695.1"/>
    </source>
</evidence>
<dbReference type="SMART" id="SM01193">
    <property type="entry name" value="Enolase_N"/>
    <property type="match status" value="1"/>
</dbReference>
<feature type="binding site" evidence="8">
    <location>
        <begin position="388"/>
        <end position="391"/>
    </location>
    <ligand>
        <name>substrate</name>
    </ligand>
</feature>
<dbReference type="VEuPathDB" id="GiardiaDB:QR46_0277"/>
<dbReference type="InterPro" id="IPR020809">
    <property type="entry name" value="Enolase_CS"/>
</dbReference>
<dbReference type="Proteomes" id="UP000070089">
    <property type="component" value="Unassembled WGS sequence"/>
</dbReference>
<protein>
    <recommendedName>
        <fullName evidence="3">phosphopyruvate hydratase</fullName>
        <ecNumber evidence="3">4.2.1.11</ecNumber>
    </recommendedName>
</protein>
<dbReference type="PANTHER" id="PTHR11902:SF1">
    <property type="entry name" value="ENOLASE"/>
    <property type="match status" value="1"/>
</dbReference>
<dbReference type="SFLD" id="SFLDF00002">
    <property type="entry name" value="enolase"/>
    <property type="match status" value="1"/>
</dbReference>
<dbReference type="CDD" id="cd03313">
    <property type="entry name" value="enolase"/>
    <property type="match status" value="1"/>
</dbReference>